<proteinExistence type="predicted"/>
<evidence type="ECO:0000313" key="1">
    <source>
        <dbReference type="EMBL" id="KAF2532635.1"/>
    </source>
</evidence>
<reference evidence="1" key="1">
    <citation type="submission" date="2019-12" db="EMBL/GenBank/DDBJ databases">
        <title>Genome sequencing and annotation of Brassica cretica.</title>
        <authorList>
            <person name="Studholme D.J."/>
            <person name="Sarris P.F."/>
        </authorList>
    </citation>
    <scope>NUCLEOTIDE SEQUENCE</scope>
    <source>
        <strain evidence="1">PFS-102/07</strain>
        <tissue evidence="1">Leaf</tissue>
    </source>
</reference>
<protein>
    <submittedName>
        <fullName evidence="1">Uncharacterized protein</fullName>
    </submittedName>
</protein>
<organism evidence="1">
    <name type="scientific">Brassica cretica</name>
    <name type="common">Mustard</name>
    <dbReference type="NCBI Taxonomy" id="69181"/>
    <lineage>
        <taxon>Eukaryota</taxon>
        <taxon>Viridiplantae</taxon>
        <taxon>Streptophyta</taxon>
        <taxon>Embryophyta</taxon>
        <taxon>Tracheophyta</taxon>
        <taxon>Spermatophyta</taxon>
        <taxon>Magnoliopsida</taxon>
        <taxon>eudicotyledons</taxon>
        <taxon>Gunneridae</taxon>
        <taxon>Pentapetalae</taxon>
        <taxon>rosids</taxon>
        <taxon>malvids</taxon>
        <taxon>Brassicales</taxon>
        <taxon>Brassicaceae</taxon>
        <taxon>Brassiceae</taxon>
        <taxon>Brassica</taxon>
    </lineage>
</organism>
<dbReference type="AlphaFoldDB" id="A0A8S9FG74"/>
<comment type="caution">
    <text evidence="1">The sequence shown here is derived from an EMBL/GenBank/DDBJ whole genome shotgun (WGS) entry which is preliminary data.</text>
</comment>
<name>A0A8S9FG74_BRACR</name>
<gene>
    <name evidence="1" type="ORF">F2Q70_00029000</name>
</gene>
<dbReference type="EMBL" id="QGKY02002305">
    <property type="protein sequence ID" value="KAF2532635.1"/>
    <property type="molecule type" value="Genomic_DNA"/>
</dbReference>
<accession>A0A8S9FG74</accession>
<sequence length="604" mass="67411">MDGLAHSAGSAGDQLNPAGLSVQVLGSWVGSGQWLGHVGDPCVPMGWWGLGIEPGEWAIRVGFSFTCPGVGATFGKITTPFFYIRRTSPWVFRHPRASSYTLKHEEKQRKDRELVGFNIQDQEWLPICLGNTRKYPGEEGEGRTPLSMARTALKVDVVQKFSWEFKGRDERPLHGSYHYCQLPELDGIAHSSGSAGDQLNSAGLSVQVLGSWVGSRQWPSHVGDQCVPMGWWGLGIEPGAWAIRVGFRFTCPGVAGKSVPLQARQGFFLHLEKQIKDRELVRFNIQDQEWFEGHKGTVLGEIKGEVMNDPLMGEKRESRTPLSMAWTALKADAVQKSVSREFKGRDERSLYGSYHFWKYLIRRHMGVLVHEKPCGVQGPIRLEPAASHGGQLPELDGLAHSAGSAGDQLNSAGLSVHVLGSWVGSGQWLDHVGDPCVPMGWWGLGIEQGAWAIRVGFSFTCRGASYMSWEHTQISSREGRKPDSTLNGMDSLEGGCSAKIGFMGVQGKRLATLAWILSLLHDHGSLVESRDLSPRWFHDGCNRVIRTVETRMYCETDRLRWDKVPWLVRNDVHGLGRTDHDWDPYDLDPFIRFRLWESLSWDLS</sequence>